<feature type="region of interest" description="Disordered" evidence="1">
    <location>
        <begin position="1"/>
        <end position="33"/>
    </location>
</feature>
<evidence type="ECO:0000313" key="3">
    <source>
        <dbReference type="EMBL" id="TXL77559.1"/>
    </source>
</evidence>
<dbReference type="GO" id="GO:0051213">
    <property type="term" value="F:dioxygenase activity"/>
    <property type="evidence" value="ECO:0007669"/>
    <property type="project" value="UniProtKB-KW"/>
</dbReference>
<name>A0A5C8PQI1_9HYPH</name>
<organism evidence="3 4">
    <name type="scientific">Vineibacter terrae</name>
    <dbReference type="NCBI Taxonomy" id="2586908"/>
    <lineage>
        <taxon>Bacteria</taxon>
        <taxon>Pseudomonadati</taxon>
        <taxon>Pseudomonadota</taxon>
        <taxon>Alphaproteobacteria</taxon>
        <taxon>Hyphomicrobiales</taxon>
        <taxon>Vineibacter</taxon>
    </lineage>
</organism>
<sequence>MSSRSTFQASASCATRSRQQPDAPPEQPSEEETMTSIDAAARDKLANLNADLTPVRISEIVLKTSRFEELKLWYQGVLGVAPFYEHNPAAGTSGGQERATDIRLCFIRLHLDHPYAQMLAIFEIPGTRDAPGSDPGLHHMQFRNASMQELFTRYERLKALGILPHRTANHGPGTSFYYRDPDQNVVELSANNFATVEEYKAYFTSESYKRNPSGIEIDADDYVARFRSGTPLAELVRIPA</sequence>
<dbReference type="AlphaFoldDB" id="A0A5C8PQI1"/>
<dbReference type="EMBL" id="VDUZ01000008">
    <property type="protein sequence ID" value="TXL77559.1"/>
    <property type="molecule type" value="Genomic_DNA"/>
</dbReference>
<evidence type="ECO:0000259" key="2">
    <source>
        <dbReference type="PROSITE" id="PS51819"/>
    </source>
</evidence>
<dbReference type="SUPFAM" id="SSF54593">
    <property type="entry name" value="Glyoxalase/Bleomycin resistance protein/Dihydroxybiphenyl dioxygenase"/>
    <property type="match status" value="1"/>
</dbReference>
<gene>
    <name evidence="3" type="ORF">FHP25_09010</name>
</gene>
<dbReference type="Pfam" id="PF00903">
    <property type="entry name" value="Glyoxalase"/>
    <property type="match status" value="1"/>
</dbReference>
<feature type="compositionally biased region" description="Polar residues" evidence="1">
    <location>
        <begin position="1"/>
        <end position="20"/>
    </location>
</feature>
<dbReference type="Gene3D" id="3.10.180.10">
    <property type="entry name" value="2,3-Dihydroxybiphenyl 1,2-Dioxygenase, domain 1"/>
    <property type="match status" value="1"/>
</dbReference>
<dbReference type="InterPro" id="IPR004360">
    <property type="entry name" value="Glyas_Fos-R_dOase_dom"/>
</dbReference>
<accession>A0A5C8PQI1</accession>
<keyword evidence="3" id="KW-0560">Oxidoreductase</keyword>
<keyword evidence="3" id="KW-0223">Dioxygenase</keyword>
<evidence type="ECO:0000313" key="4">
    <source>
        <dbReference type="Proteomes" id="UP000321638"/>
    </source>
</evidence>
<dbReference type="InterPro" id="IPR029068">
    <property type="entry name" value="Glyas_Bleomycin-R_OHBP_Dase"/>
</dbReference>
<comment type="caution">
    <text evidence="3">The sequence shown here is derived from an EMBL/GenBank/DDBJ whole genome shotgun (WGS) entry which is preliminary data.</text>
</comment>
<dbReference type="InterPro" id="IPR037523">
    <property type="entry name" value="VOC_core"/>
</dbReference>
<keyword evidence="4" id="KW-1185">Reference proteome</keyword>
<reference evidence="3 4" key="1">
    <citation type="submission" date="2019-06" db="EMBL/GenBank/DDBJ databases">
        <title>New taxonomy in bacterial strain CC-CFT640, isolated from vineyard.</title>
        <authorList>
            <person name="Lin S.-Y."/>
            <person name="Tsai C.-F."/>
            <person name="Young C.-C."/>
        </authorList>
    </citation>
    <scope>NUCLEOTIDE SEQUENCE [LARGE SCALE GENOMIC DNA]</scope>
    <source>
        <strain evidence="3 4">CC-CFT640</strain>
    </source>
</reference>
<dbReference type="PROSITE" id="PS51819">
    <property type="entry name" value="VOC"/>
    <property type="match status" value="1"/>
</dbReference>
<dbReference type="Proteomes" id="UP000321638">
    <property type="component" value="Unassembled WGS sequence"/>
</dbReference>
<evidence type="ECO:0000256" key="1">
    <source>
        <dbReference type="SAM" id="MobiDB-lite"/>
    </source>
</evidence>
<feature type="domain" description="VOC" evidence="2">
    <location>
        <begin position="56"/>
        <end position="191"/>
    </location>
</feature>
<proteinExistence type="predicted"/>
<dbReference type="OrthoDB" id="5243302at2"/>
<protein>
    <submittedName>
        <fullName evidence="3">Biphenyl 2,3-dioxygenase</fullName>
    </submittedName>
</protein>